<feature type="compositionally biased region" description="Low complexity" evidence="1">
    <location>
        <begin position="373"/>
        <end position="383"/>
    </location>
</feature>
<dbReference type="InterPro" id="IPR031606">
    <property type="entry name" value="Kch1/2"/>
</dbReference>
<dbReference type="Proteomes" id="UP000243498">
    <property type="component" value="Unassembled WGS sequence"/>
</dbReference>
<keyword evidence="2" id="KW-1133">Transmembrane helix</keyword>
<feature type="transmembrane region" description="Helical" evidence="2">
    <location>
        <begin position="37"/>
        <end position="60"/>
    </location>
</feature>
<sequence>MGCASNRKKQTRGFADQKWDYINLQDFKAKGCGPGFAYGYLWFMLIISVAVYAVDSFTAVNLLAFNQWSSKIQPAIPLDISKWIFSACILLSFINLAYEGVRAFFVIRRGNIAECFLDSLAVRWESIRFGSGQGWRRFLVFAELTKSKKGSEYVALFTYFSFKSWIRVIFCSGPRQVVNALTLKSVYVAKLAPSATSVDGAILGFFDKVKVLASEDYQQAVILSGMCFTLIVWVFSALFLLMAVLFYVFFLFHWIPRADGGLRGYCERKVNKKLLRIVTTKVNKALAKGQATRFKAEVELAKKKGEKEPHLDRAATLPTLPNVQTGMGDMLPQMPTVAPDEMMTAGSMYMSRPGSPGSIELGAMDGRRPMQRSGTSGSGSSYSPRAPLISSAADMGYGRSHSPAPGTTGLDFGGGIGLSARPGTSNSQQSFSSGRPGYGPTGYGPTSTPLRTIAASPALTEGSMLAYPAPLRTQTNGLTGINHGTPPPMGRGITGPTSYESASRPYQPYDGYDGYDGYDIYDSYGAYDGRESPAPSYGNNNGLSLPVRSVTGPEAPMAASRGPQYYPQQRNVTAPVPPRGPPDDQSQGVPPNYRAGPYGYDVGSQQNHGYF</sequence>
<gene>
    <name evidence="3" type="ORF">NOR_00342</name>
</gene>
<keyword evidence="2" id="KW-0472">Membrane</keyword>
<feature type="compositionally biased region" description="Polar residues" evidence="1">
    <location>
        <begin position="422"/>
        <end position="431"/>
    </location>
</feature>
<dbReference type="AlphaFoldDB" id="A0A167KHP0"/>
<dbReference type="EMBL" id="AZHC01000001">
    <property type="protein sequence ID" value="OAA51749.1"/>
    <property type="molecule type" value="Genomic_DNA"/>
</dbReference>
<dbReference type="GO" id="GO:0015079">
    <property type="term" value="F:potassium ion transmembrane transporter activity"/>
    <property type="evidence" value="ECO:0007669"/>
    <property type="project" value="InterPro"/>
</dbReference>
<evidence type="ECO:0000313" key="3">
    <source>
        <dbReference type="EMBL" id="OAA51749.1"/>
    </source>
</evidence>
<dbReference type="PANTHER" id="PTHR36424:SF1">
    <property type="entry name" value="LOW AFFINITY K(+) TRANSPORTER 1-RELATED"/>
    <property type="match status" value="1"/>
</dbReference>
<evidence type="ECO:0000313" key="4">
    <source>
        <dbReference type="Proteomes" id="UP000243498"/>
    </source>
</evidence>
<feature type="transmembrane region" description="Helical" evidence="2">
    <location>
        <begin position="80"/>
        <end position="98"/>
    </location>
</feature>
<keyword evidence="2" id="KW-0812">Transmembrane</keyword>
<dbReference type="STRING" id="1081105.A0A167KHP0"/>
<keyword evidence="4" id="KW-1185">Reference proteome</keyword>
<feature type="transmembrane region" description="Helical" evidence="2">
    <location>
        <begin position="230"/>
        <end position="255"/>
    </location>
</feature>
<proteinExistence type="predicted"/>
<dbReference type="GO" id="GO:0005886">
    <property type="term" value="C:plasma membrane"/>
    <property type="evidence" value="ECO:0007669"/>
    <property type="project" value="InterPro"/>
</dbReference>
<feature type="region of interest" description="Disordered" evidence="1">
    <location>
        <begin position="365"/>
        <end position="444"/>
    </location>
</feature>
<dbReference type="PANTHER" id="PTHR36424">
    <property type="entry name" value="PHEROMONE-REGULATED MEMBRANE PROTEIN 6"/>
    <property type="match status" value="1"/>
</dbReference>
<dbReference type="OMA" id="KWIFAIT"/>
<feature type="region of interest" description="Disordered" evidence="1">
    <location>
        <begin position="549"/>
        <end position="611"/>
    </location>
</feature>
<reference evidence="3 4" key="1">
    <citation type="journal article" date="2016" name="Genome Biol. Evol.">
        <title>Divergent and convergent evolution of fungal pathogenicity.</title>
        <authorList>
            <person name="Shang Y."/>
            <person name="Xiao G."/>
            <person name="Zheng P."/>
            <person name="Cen K."/>
            <person name="Zhan S."/>
            <person name="Wang C."/>
        </authorList>
    </citation>
    <scope>NUCLEOTIDE SEQUENCE [LARGE SCALE GENOMIC DNA]</scope>
    <source>
        <strain evidence="3 4">RCEF 4871</strain>
    </source>
</reference>
<evidence type="ECO:0000256" key="1">
    <source>
        <dbReference type="SAM" id="MobiDB-lite"/>
    </source>
</evidence>
<name>A0A167KHP0_METRR</name>
<evidence type="ECO:0000256" key="2">
    <source>
        <dbReference type="SAM" id="Phobius"/>
    </source>
</evidence>
<dbReference type="OrthoDB" id="2128042at2759"/>
<comment type="caution">
    <text evidence="3">The sequence shown here is derived from an EMBL/GenBank/DDBJ whole genome shotgun (WGS) entry which is preliminary data.</text>
</comment>
<protein>
    <submittedName>
        <fullName evidence="3">Pheromone-regulated membrane protein</fullName>
    </submittedName>
</protein>
<organism evidence="3 4">
    <name type="scientific">Metarhizium rileyi (strain RCEF 4871)</name>
    <name type="common">Nomuraea rileyi</name>
    <dbReference type="NCBI Taxonomy" id="1649241"/>
    <lineage>
        <taxon>Eukaryota</taxon>
        <taxon>Fungi</taxon>
        <taxon>Dikarya</taxon>
        <taxon>Ascomycota</taxon>
        <taxon>Pezizomycotina</taxon>
        <taxon>Sordariomycetes</taxon>
        <taxon>Hypocreomycetidae</taxon>
        <taxon>Hypocreales</taxon>
        <taxon>Clavicipitaceae</taxon>
        <taxon>Metarhizium</taxon>
    </lineage>
</organism>
<accession>A0A167KHP0</accession>
<dbReference type="Pfam" id="PF16944">
    <property type="entry name" value="KCH"/>
    <property type="match status" value="1"/>
</dbReference>